<dbReference type="Proteomes" id="UP000053127">
    <property type="component" value="Unassembled WGS sequence"/>
</dbReference>
<comment type="caution">
    <text evidence="1">The sequence shown here is derived from an EMBL/GenBank/DDBJ whole genome shotgun (WGS) entry which is preliminary data.</text>
</comment>
<reference evidence="1 2" key="1">
    <citation type="submission" date="2015-10" db="EMBL/GenBank/DDBJ databases">
        <title>Draft genome sequence of Streptomyces yokosukanensis DSM 40224, type strain for the species Streptomyces yokosukanensis.</title>
        <authorList>
            <person name="Ruckert C."/>
            <person name="Winkler A."/>
            <person name="Kalinowski J."/>
            <person name="Kampfer P."/>
            <person name="Glaeser S."/>
        </authorList>
    </citation>
    <scope>NUCLEOTIDE SEQUENCE [LARGE SCALE GENOMIC DNA]</scope>
    <source>
        <strain evidence="1 2">DSM 40224</strain>
    </source>
</reference>
<dbReference type="RefSeq" id="WP_067119960.1">
    <property type="nucleotide sequence ID" value="NZ_JBFACD010000013.1"/>
</dbReference>
<dbReference type="InterPro" id="IPR035093">
    <property type="entry name" value="RelE/ParE_toxin_dom_sf"/>
</dbReference>
<evidence type="ECO:0000313" key="1">
    <source>
        <dbReference type="EMBL" id="KUN08447.1"/>
    </source>
</evidence>
<organism evidence="1 2">
    <name type="scientific">Streptomyces yokosukanensis</name>
    <dbReference type="NCBI Taxonomy" id="67386"/>
    <lineage>
        <taxon>Bacteria</taxon>
        <taxon>Bacillati</taxon>
        <taxon>Actinomycetota</taxon>
        <taxon>Actinomycetes</taxon>
        <taxon>Kitasatosporales</taxon>
        <taxon>Streptomycetaceae</taxon>
        <taxon>Streptomyces</taxon>
    </lineage>
</organism>
<evidence type="ECO:0008006" key="3">
    <source>
        <dbReference type="Google" id="ProtNLM"/>
    </source>
</evidence>
<dbReference type="AlphaFoldDB" id="A0A101PBK3"/>
<dbReference type="EMBL" id="LMWN01000008">
    <property type="protein sequence ID" value="KUN08447.1"/>
    <property type="molecule type" value="Genomic_DNA"/>
</dbReference>
<sequence length="93" mass="10548">MTGRNAYTVYYTEQAAAARDRLDDPQRAAFDKGIMMLAQDPFPDLSRPISSTGDDRTIRLTQNILIEYTVSVGRLLIFIVEVFNDRDIFVTGE</sequence>
<protein>
    <recommendedName>
        <fullName evidence="3">Plasmid stabilization protein</fullName>
    </recommendedName>
</protein>
<accession>A0A101PBK3</accession>
<dbReference type="STRING" id="67386.AQI95_08745"/>
<dbReference type="Gene3D" id="3.30.2310.20">
    <property type="entry name" value="RelE-like"/>
    <property type="match status" value="1"/>
</dbReference>
<evidence type="ECO:0000313" key="2">
    <source>
        <dbReference type="Proteomes" id="UP000053127"/>
    </source>
</evidence>
<dbReference type="OrthoDB" id="4227675at2"/>
<proteinExistence type="predicted"/>
<name>A0A101PBK3_9ACTN</name>
<gene>
    <name evidence="1" type="ORF">AQI95_08745</name>
</gene>
<keyword evidence="2" id="KW-1185">Reference proteome</keyword>